<name>A0A075R2N5_BRELA</name>
<protein>
    <submittedName>
        <fullName evidence="1">Uncharacterized protein</fullName>
    </submittedName>
</protein>
<organism evidence="1 2">
    <name type="scientific">Brevibacillus laterosporus LMG 15441</name>
    <dbReference type="NCBI Taxonomy" id="1042163"/>
    <lineage>
        <taxon>Bacteria</taxon>
        <taxon>Bacillati</taxon>
        <taxon>Bacillota</taxon>
        <taxon>Bacilli</taxon>
        <taxon>Bacillales</taxon>
        <taxon>Paenibacillaceae</taxon>
        <taxon>Brevibacillus</taxon>
    </lineage>
</organism>
<sequence length="133" mass="15368">MYIKACKKDGTTVHGGRTPLKIGEEVDFEDGNGYLVKDFPSLICGHPGFDNPYNLCFFEVEPRSEIESNFSGGTLQCRKLFIKRVIQLDELKELGDRLFNERCNFFEPSKYGRTTNKAINRFVRFIKNLFNVK</sequence>
<dbReference type="Proteomes" id="UP000005850">
    <property type="component" value="Chromosome"/>
</dbReference>
<keyword evidence="2" id="KW-1185">Reference proteome</keyword>
<proteinExistence type="predicted"/>
<dbReference type="AlphaFoldDB" id="A0A075R2N5"/>
<evidence type="ECO:0000313" key="1">
    <source>
        <dbReference type="EMBL" id="AIG26792.1"/>
    </source>
</evidence>
<dbReference type="KEGG" id="blr:BRLA_c024720"/>
<gene>
    <name evidence="1" type="ORF">BRLA_c024720</name>
</gene>
<dbReference type="RefSeq" id="WP_003337729.1">
    <property type="nucleotide sequence ID" value="NZ_CP007806.1"/>
</dbReference>
<evidence type="ECO:0000313" key="2">
    <source>
        <dbReference type="Proteomes" id="UP000005850"/>
    </source>
</evidence>
<dbReference type="EMBL" id="CP007806">
    <property type="protein sequence ID" value="AIG26792.1"/>
    <property type="molecule type" value="Genomic_DNA"/>
</dbReference>
<dbReference type="HOGENOM" id="CLU_1902692_0_0_9"/>
<reference evidence="1 2" key="1">
    <citation type="journal article" date="2011" name="J. Bacteriol.">
        <title>Genome sequence of Brevibacillus laterosporus LMG 15441, a pathogen of invertebrates.</title>
        <authorList>
            <person name="Djukic M."/>
            <person name="Poehlein A."/>
            <person name="Thurmer A."/>
            <person name="Daniel R."/>
        </authorList>
    </citation>
    <scope>NUCLEOTIDE SEQUENCE [LARGE SCALE GENOMIC DNA]</scope>
    <source>
        <strain evidence="1 2">LMG 15441</strain>
    </source>
</reference>
<accession>A0A075R2N5</accession>